<dbReference type="HOGENOM" id="CLU_3056943_0_0_2"/>
<reference evidence="2 3" key="1">
    <citation type="journal article" date="2015" name="Proc. Natl. Acad. Sci. U.S.A.">
        <title>Genomic and proteomic characterization of "Candidatus Nitrosopelagicus brevis": An ammonia-oxidizing archaeon from the open ocean.</title>
        <authorList>
            <person name="Santoro A.E."/>
            <person name="Dupont C.L."/>
            <person name="Richter R.A."/>
            <person name="Craig M.T."/>
            <person name="Carini P."/>
            <person name="McIlvin M.R."/>
            <person name="Yang Y."/>
            <person name="Orsi W.D."/>
            <person name="Moran D.M."/>
            <person name="Saito M.A."/>
        </authorList>
    </citation>
    <scope>NUCLEOTIDE SEQUENCE [LARGE SCALE GENOMIC DNA]</scope>
    <source>
        <strain evidence="3">V2</strain>
    </source>
</reference>
<dbReference type="InterPro" id="IPR036236">
    <property type="entry name" value="Znf_C2H2_sf"/>
</dbReference>
<dbReference type="RefSeq" id="WP_177592989.1">
    <property type="nucleotide sequence ID" value="NZ_LXWN01000002.1"/>
</dbReference>
<organism evidence="2 3">
    <name type="scientific">Candidatus Nitrosopelagicus brevis</name>
    <dbReference type="NCBI Taxonomy" id="1410606"/>
    <lineage>
        <taxon>Archaea</taxon>
        <taxon>Nitrososphaerota</taxon>
    </lineage>
</organism>
<dbReference type="KEGG" id="nbv:T478_1478"/>
<gene>
    <name evidence="2" type="ORF">T478_1478</name>
</gene>
<dbReference type="PROSITE" id="PS00028">
    <property type="entry name" value="ZINC_FINGER_C2H2_1"/>
    <property type="match status" value="1"/>
</dbReference>
<dbReference type="AlphaFoldDB" id="A0A0A7V191"/>
<dbReference type="PROSITE" id="PS50157">
    <property type="entry name" value="ZINC_FINGER_C2H2_2"/>
    <property type="match status" value="1"/>
</dbReference>
<dbReference type="Proteomes" id="UP000030944">
    <property type="component" value="Chromosome"/>
</dbReference>
<dbReference type="Gene3D" id="3.30.160.60">
    <property type="entry name" value="Classic Zinc Finger"/>
    <property type="match status" value="1"/>
</dbReference>
<name>A0A0A7V191_9ARCH</name>
<protein>
    <recommendedName>
        <fullName evidence="1">C2H2-type domain-containing protein</fullName>
    </recommendedName>
</protein>
<dbReference type="InterPro" id="IPR013087">
    <property type="entry name" value="Znf_C2H2_type"/>
</dbReference>
<evidence type="ECO:0000313" key="3">
    <source>
        <dbReference type="Proteomes" id="UP000030944"/>
    </source>
</evidence>
<feature type="domain" description="C2H2-type" evidence="1">
    <location>
        <begin position="16"/>
        <end position="44"/>
    </location>
</feature>
<dbReference type="EMBL" id="CP007026">
    <property type="protein sequence ID" value="AJA91956.1"/>
    <property type="molecule type" value="Genomic_DNA"/>
</dbReference>
<dbReference type="SUPFAM" id="SSF57667">
    <property type="entry name" value="beta-beta-alpha zinc fingers"/>
    <property type="match status" value="1"/>
</dbReference>
<evidence type="ECO:0000259" key="1">
    <source>
        <dbReference type="PROSITE" id="PS50157"/>
    </source>
</evidence>
<proteinExistence type="predicted"/>
<accession>A0A0A7V191</accession>
<evidence type="ECO:0000313" key="2">
    <source>
        <dbReference type="EMBL" id="AJA91956.1"/>
    </source>
</evidence>
<sequence length="53" mass="5787">MGLFGNKGKKVVITGTLCRICGMNFTATDRLMRHMVKAHGKAKKDYGPSCPNC</sequence>